<keyword evidence="3" id="KW-1185">Reference proteome</keyword>
<proteinExistence type="predicted"/>
<organism evidence="2 3">
    <name type="scientific">Asterophora parasitica</name>
    <dbReference type="NCBI Taxonomy" id="117018"/>
    <lineage>
        <taxon>Eukaryota</taxon>
        <taxon>Fungi</taxon>
        <taxon>Dikarya</taxon>
        <taxon>Basidiomycota</taxon>
        <taxon>Agaricomycotina</taxon>
        <taxon>Agaricomycetes</taxon>
        <taxon>Agaricomycetidae</taxon>
        <taxon>Agaricales</taxon>
        <taxon>Tricholomatineae</taxon>
        <taxon>Lyophyllaceae</taxon>
        <taxon>Asterophora</taxon>
    </lineage>
</organism>
<evidence type="ECO:0000256" key="1">
    <source>
        <dbReference type="SAM" id="MobiDB-lite"/>
    </source>
</evidence>
<dbReference type="Proteomes" id="UP000775547">
    <property type="component" value="Unassembled WGS sequence"/>
</dbReference>
<reference evidence="2" key="2">
    <citation type="submission" date="2021-10" db="EMBL/GenBank/DDBJ databases">
        <title>Phylogenomics reveals ancestral predisposition of the termite-cultivated fungus Termitomyces towards a domesticated lifestyle.</title>
        <authorList>
            <person name="Auxier B."/>
            <person name="Grum-Grzhimaylo A."/>
            <person name="Cardenas M.E."/>
            <person name="Lodge J.D."/>
            <person name="Laessoe T."/>
            <person name="Pedersen O."/>
            <person name="Smith M.E."/>
            <person name="Kuyper T.W."/>
            <person name="Franco-Molano E.A."/>
            <person name="Baroni T.J."/>
            <person name="Aanen D.K."/>
        </authorList>
    </citation>
    <scope>NUCLEOTIDE SEQUENCE</scope>
    <source>
        <strain evidence="2">AP01</strain>
        <tissue evidence="2">Mycelium</tissue>
    </source>
</reference>
<protein>
    <submittedName>
        <fullName evidence="2">Uncharacterized protein</fullName>
    </submittedName>
</protein>
<gene>
    <name evidence="2" type="ORF">DXG03_008053</name>
</gene>
<feature type="compositionally biased region" description="Basic and acidic residues" evidence="1">
    <location>
        <begin position="351"/>
        <end position="368"/>
    </location>
</feature>
<evidence type="ECO:0000313" key="2">
    <source>
        <dbReference type="EMBL" id="KAG5640573.1"/>
    </source>
</evidence>
<reference evidence="2" key="1">
    <citation type="submission" date="2020-07" db="EMBL/GenBank/DDBJ databases">
        <authorList>
            <person name="Nieuwenhuis M."/>
            <person name="Van De Peppel L.J.J."/>
        </authorList>
    </citation>
    <scope>NUCLEOTIDE SEQUENCE</scope>
    <source>
        <strain evidence="2">AP01</strain>
        <tissue evidence="2">Mycelium</tissue>
    </source>
</reference>
<name>A0A9P7K810_9AGAR</name>
<sequence length="377" mass="40453">MGAVEESDDLPLVPRLHPRLPLMGTQLMLPSGWQEWARAEAKMKGTGNAVASGSRSRHRPQTLVGVVIDQKHATANEMGKTGVGLTADKCHQMNVFGVDGKSTGEVDVEVVLATSAKGRAHLPKVTPRKVLSKVVVEDSESDGGVEVVLGPSKAVEVDDLATFSFLAPNGEKCLQQCVKSDTVLAWATAVAHMWKDSTDVPPVPVVVKREVGCMHPAAPLSSGTLSLCNRILLPMDPAACAGAILSDLPDTVAHELADIQLASEFAVARCMYWDALWAASALGRRAADTHGDLWALEALYTALQLGEKEVLAHVSEMEVVLGQFTDMMESDRDEGMRQRGGMSATVGKGKAWAETKEPSEEEEMASREEEYDTELGE</sequence>
<accession>A0A9P7K810</accession>
<comment type="caution">
    <text evidence="2">The sequence shown here is derived from an EMBL/GenBank/DDBJ whole genome shotgun (WGS) entry which is preliminary data.</text>
</comment>
<evidence type="ECO:0000313" key="3">
    <source>
        <dbReference type="Proteomes" id="UP000775547"/>
    </source>
</evidence>
<dbReference type="EMBL" id="JABCKV010000633">
    <property type="protein sequence ID" value="KAG5640573.1"/>
    <property type="molecule type" value="Genomic_DNA"/>
</dbReference>
<dbReference type="AlphaFoldDB" id="A0A9P7K810"/>
<feature type="region of interest" description="Disordered" evidence="1">
    <location>
        <begin position="332"/>
        <end position="377"/>
    </location>
</feature>